<protein>
    <submittedName>
        <fullName evidence="1">Uncharacterized protein</fullName>
    </submittedName>
</protein>
<comment type="caution">
    <text evidence="1">The sequence shown here is derived from an EMBL/GenBank/DDBJ whole genome shotgun (WGS) entry which is preliminary data.</text>
</comment>
<gene>
    <name evidence="1" type="ORF">DSO57_1032239</name>
</gene>
<dbReference type="EMBL" id="QTSX02000950">
    <property type="protein sequence ID" value="KAJ9083691.1"/>
    <property type="molecule type" value="Genomic_DNA"/>
</dbReference>
<evidence type="ECO:0000313" key="1">
    <source>
        <dbReference type="EMBL" id="KAJ9083691.1"/>
    </source>
</evidence>
<organism evidence="1 2">
    <name type="scientific">Entomophthora muscae</name>
    <dbReference type="NCBI Taxonomy" id="34485"/>
    <lineage>
        <taxon>Eukaryota</taxon>
        <taxon>Fungi</taxon>
        <taxon>Fungi incertae sedis</taxon>
        <taxon>Zoopagomycota</taxon>
        <taxon>Entomophthoromycotina</taxon>
        <taxon>Entomophthoromycetes</taxon>
        <taxon>Entomophthorales</taxon>
        <taxon>Entomophthoraceae</taxon>
        <taxon>Entomophthora</taxon>
    </lineage>
</organism>
<evidence type="ECO:0000313" key="2">
    <source>
        <dbReference type="Proteomes" id="UP001165960"/>
    </source>
</evidence>
<accession>A0ACC2UA93</accession>
<dbReference type="Proteomes" id="UP001165960">
    <property type="component" value="Unassembled WGS sequence"/>
</dbReference>
<keyword evidence="2" id="KW-1185">Reference proteome</keyword>
<proteinExistence type="predicted"/>
<name>A0ACC2UA93_9FUNG</name>
<sequence>MSLLYLPMLINTIFICTGGFKIQDILQSSLTLVPDLTWTGKGDFALETEIALENFSKSNEETLKLFQRSSRNTKVLKIDKGYLFSGPQPLGKPMLCPKGLICIFAASWERDTWTFSAHLSAPESENTDLEATPRLKGGYHFSHLTKVTGPASVRFNFNSIIWQLNATFQTTFLVGRYEETRVETLSKTFPTKLRHGIPNGFLTVCRVPA</sequence>
<reference evidence="1" key="1">
    <citation type="submission" date="2022-04" db="EMBL/GenBank/DDBJ databases">
        <title>Genome of the entomopathogenic fungus Entomophthora muscae.</title>
        <authorList>
            <person name="Elya C."/>
            <person name="Lovett B.R."/>
            <person name="Lee E."/>
            <person name="Macias A.M."/>
            <person name="Hajek A.E."/>
            <person name="De Bivort B.L."/>
            <person name="Kasson M.T."/>
            <person name="De Fine Licht H.H."/>
            <person name="Stajich J.E."/>
        </authorList>
    </citation>
    <scope>NUCLEOTIDE SEQUENCE</scope>
    <source>
        <strain evidence="1">Berkeley</strain>
    </source>
</reference>